<keyword evidence="7 12" id="KW-0479">Metal-binding</keyword>
<feature type="binding site" evidence="12">
    <location>
        <position position="142"/>
    </location>
    <ligand>
        <name>Zn(2+)</name>
        <dbReference type="ChEBI" id="CHEBI:29105"/>
    </ligand>
</feature>
<dbReference type="Gene3D" id="1.10.10.10">
    <property type="entry name" value="Winged helix-like DNA-binding domain superfamily/Winged helix DNA-binding domain"/>
    <property type="match status" value="1"/>
</dbReference>
<evidence type="ECO:0000256" key="9">
    <source>
        <dbReference type="ARBA" id="ARBA00023015"/>
    </source>
</evidence>
<comment type="subcellular location">
    <subcellularLocation>
        <location evidence="1">Cytoplasm</location>
    </subcellularLocation>
</comment>
<dbReference type="Pfam" id="PF01475">
    <property type="entry name" value="FUR"/>
    <property type="match status" value="1"/>
</dbReference>
<keyword evidence="14" id="KW-1185">Reference proteome</keyword>
<dbReference type="InterPro" id="IPR036390">
    <property type="entry name" value="WH_DNA-bd_sf"/>
</dbReference>
<evidence type="ECO:0000256" key="11">
    <source>
        <dbReference type="ARBA" id="ARBA00023163"/>
    </source>
</evidence>
<proteinExistence type="inferred from homology"/>
<dbReference type="GO" id="GO:0000976">
    <property type="term" value="F:transcription cis-regulatory region binding"/>
    <property type="evidence" value="ECO:0007669"/>
    <property type="project" value="TreeGrafter"/>
</dbReference>
<dbReference type="SUPFAM" id="SSF46785">
    <property type="entry name" value="Winged helix' DNA-binding domain"/>
    <property type="match status" value="1"/>
</dbReference>
<dbReference type="InterPro" id="IPR002481">
    <property type="entry name" value="FUR"/>
</dbReference>
<keyword evidence="6" id="KW-0678">Repressor</keyword>
<keyword evidence="9" id="KW-0805">Transcription regulation</keyword>
<evidence type="ECO:0000256" key="8">
    <source>
        <dbReference type="ARBA" id="ARBA00022833"/>
    </source>
</evidence>
<dbReference type="OrthoDB" id="8659436at2"/>
<feature type="binding site" evidence="12">
    <location>
        <position position="103"/>
    </location>
    <ligand>
        <name>Zn(2+)</name>
        <dbReference type="ChEBI" id="CHEBI:29105"/>
    </ligand>
</feature>
<evidence type="ECO:0000256" key="10">
    <source>
        <dbReference type="ARBA" id="ARBA00023125"/>
    </source>
</evidence>
<comment type="similarity">
    <text evidence="2">Belongs to the Fur family.</text>
</comment>
<evidence type="ECO:0000256" key="2">
    <source>
        <dbReference type="ARBA" id="ARBA00007957"/>
    </source>
</evidence>
<keyword evidence="10" id="KW-0238">DNA-binding</keyword>
<organism evidence="13 14">
    <name type="scientific">Prevotella koreensis</name>
    <dbReference type="NCBI Taxonomy" id="2490854"/>
    <lineage>
        <taxon>Bacteria</taxon>
        <taxon>Pseudomonadati</taxon>
        <taxon>Bacteroidota</taxon>
        <taxon>Bacteroidia</taxon>
        <taxon>Bacteroidales</taxon>
        <taxon>Prevotellaceae</taxon>
        <taxon>Prevotella</taxon>
    </lineage>
</organism>
<dbReference type="GO" id="GO:0008270">
    <property type="term" value="F:zinc ion binding"/>
    <property type="evidence" value="ECO:0007669"/>
    <property type="project" value="TreeGrafter"/>
</dbReference>
<protein>
    <recommendedName>
        <fullName evidence="4">Ferric uptake regulation protein</fullName>
    </recommendedName>
</protein>
<feature type="binding site" evidence="12">
    <location>
        <position position="100"/>
    </location>
    <ligand>
        <name>Zn(2+)</name>
        <dbReference type="ChEBI" id="CHEBI:29105"/>
    </ligand>
</feature>
<feature type="binding site" evidence="12">
    <location>
        <position position="139"/>
    </location>
    <ligand>
        <name>Zn(2+)</name>
        <dbReference type="ChEBI" id="CHEBI:29105"/>
    </ligand>
</feature>
<evidence type="ECO:0000256" key="3">
    <source>
        <dbReference type="ARBA" id="ARBA00011738"/>
    </source>
</evidence>
<dbReference type="GO" id="GO:1900376">
    <property type="term" value="P:regulation of secondary metabolite biosynthetic process"/>
    <property type="evidence" value="ECO:0007669"/>
    <property type="project" value="TreeGrafter"/>
</dbReference>
<dbReference type="EMBL" id="RYYU01000001">
    <property type="protein sequence ID" value="RUL58961.1"/>
    <property type="molecule type" value="Genomic_DNA"/>
</dbReference>
<comment type="caution">
    <text evidence="13">The sequence shown here is derived from an EMBL/GenBank/DDBJ whole genome shotgun (WGS) entry which is preliminary data.</text>
</comment>
<dbReference type="Gene3D" id="3.30.1490.190">
    <property type="match status" value="1"/>
</dbReference>
<evidence type="ECO:0000256" key="4">
    <source>
        <dbReference type="ARBA" id="ARBA00020910"/>
    </source>
</evidence>
<evidence type="ECO:0000256" key="6">
    <source>
        <dbReference type="ARBA" id="ARBA00022491"/>
    </source>
</evidence>
<keyword evidence="5" id="KW-0963">Cytoplasm</keyword>
<keyword evidence="8 12" id="KW-0862">Zinc</keyword>
<gene>
    <name evidence="13" type="ORF">EHV08_03720</name>
</gene>
<evidence type="ECO:0000256" key="7">
    <source>
        <dbReference type="ARBA" id="ARBA00022723"/>
    </source>
</evidence>
<dbReference type="InterPro" id="IPR036388">
    <property type="entry name" value="WH-like_DNA-bd_sf"/>
</dbReference>
<name>A0A3S0PA21_9BACT</name>
<dbReference type="GO" id="GO:0005829">
    <property type="term" value="C:cytosol"/>
    <property type="evidence" value="ECO:0007669"/>
    <property type="project" value="TreeGrafter"/>
</dbReference>
<dbReference type="Proteomes" id="UP000278983">
    <property type="component" value="Unassembled WGS sequence"/>
</dbReference>
<dbReference type="InterPro" id="IPR043135">
    <property type="entry name" value="Fur_C"/>
</dbReference>
<comment type="cofactor">
    <cofactor evidence="12">
        <name>Zn(2+)</name>
        <dbReference type="ChEBI" id="CHEBI:29105"/>
    </cofactor>
    <text evidence="12">Binds 1 zinc ion per subunit.</text>
</comment>
<dbReference type="AlphaFoldDB" id="A0A3S0PA21"/>
<dbReference type="PANTHER" id="PTHR33202">
    <property type="entry name" value="ZINC UPTAKE REGULATION PROTEIN"/>
    <property type="match status" value="1"/>
</dbReference>
<keyword evidence="11" id="KW-0804">Transcription</keyword>
<evidence type="ECO:0000256" key="5">
    <source>
        <dbReference type="ARBA" id="ARBA00022490"/>
    </source>
</evidence>
<evidence type="ECO:0000256" key="12">
    <source>
        <dbReference type="PIRSR" id="PIRSR602481-1"/>
    </source>
</evidence>
<dbReference type="GO" id="GO:0045892">
    <property type="term" value="P:negative regulation of DNA-templated transcription"/>
    <property type="evidence" value="ECO:0007669"/>
    <property type="project" value="TreeGrafter"/>
</dbReference>
<evidence type="ECO:0000313" key="14">
    <source>
        <dbReference type="Proteomes" id="UP000278983"/>
    </source>
</evidence>
<dbReference type="PANTHER" id="PTHR33202:SF2">
    <property type="entry name" value="FERRIC UPTAKE REGULATION PROTEIN"/>
    <property type="match status" value="1"/>
</dbReference>
<evidence type="ECO:0000256" key="1">
    <source>
        <dbReference type="ARBA" id="ARBA00004496"/>
    </source>
</evidence>
<evidence type="ECO:0000313" key="13">
    <source>
        <dbReference type="EMBL" id="RUL58961.1"/>
    </source>
</evidence>
<comment type="subunit">
    <text evidence="3">Homodimer.</text>
</comment>
<dbReference type="GO" id="GO:0003700">
    <property type="term" value="F:DNA-binding transcription factor activity"/>
    <property type="evidence" value="ECO:0007669"/>
    <property type="project" value="InterPro"/>
</dbReference>
<dbReference type="RefSeq" id="WP_126678090.1">
    <property type="nucleotide sequence ID" value="NZ_RYYU01000001.1"/>
</dbReference>
<sequence length="170" mass="19894">MKKVKIEVRNILAQYLEQNNMRKTVERFAVLDAVYSFDTCFTIEELRHLLVRKSFPVSRATLYNSLKLFQTLQLIVCHRLHQGIKYEAVYSRNNHCHKICTLCGKVTNVVSDEIMSAVENMKLKRFRQEGFSLYIYGVCSNCITKQQKGNKHITQENVVDECINIKQDKK</sequence>
<reference evidence="13 14" key="1">
    <citation type="submission" date="2018-12" db="EMBL/GenBank/DDBJ databases">
        <title>Genome sequencing of Prevotella sp. KCOM 3155 (= JS262).</title>
        <authorList>
            <person name="Kook J.-K."/>
            <person name="Park S.-N."/>
            <person name="Lim Y.K."/>
        </authorList>
    </citation>
    <scope>NUCLEOTIDE SEQUENCE [LARGE SCALE GENOMIC DNA]</scope>
    <source>
        <strain evidence="13 14">KCOM 3155</strain>
    </source>
</reference>
<accession>A0A3S0PA21</accession>